<dbReference type="Pfam" id="PF05046">
    <property type="entry name" value="Img2"/>
    <property type="match status" value="1"/>
</dbReference>
<keyword evidence="3" id="KW-0689">Ribosomal protein</keyword>
<keyword evidence="5" id="KW-0687">Ribonucleoprotein</keyword>
<gene>
    <name evidence="9" type="primary">MRPL49</name>
</gene>
<keyword evidence="4" id="KW-0496">Mitochondrion</keyword>
<dbReference type="GO" id="GO:0003735">
    <property type="term" value="F:structural constituent of ribosome"/>
    <property type="evidence" value="ECO:0007669"/>
    <property type="project" value="InterPro"/>
</dbReference>
<comment type="subcellular location">
    <subcellularLocation>
        <location evidence="1">Mitochondrion</location>
    </subcellularLocation>
</comment>
<keyword evidence="10" id="KW-1185">Reference proteome</keyword>
<proteinExistence type="inferred from homology"/>
<organism evidence="9 10">
    <name type="scientific">Pseudonaja textilis</name>
    <name type="common">Eastern brown snake</name>
    <dbReference type="NCBI Taxonomy" id="8673"/>
    <lineage>
        <taxon>Eukaryota</taxon>
        <taxon>Metazoa</taxon>
        <taxon>Chordata</taxon>
        <taxon>Craniata</taxon>
        <taxon>Vertebrata</taxon>
        <taxon>Euteleostomi</taxon>
        <taxon>Lepidosauria</taxon>
        <taxon>Squamata</taxon>
        <taxon>Bifurcata</taxon>
        <taxon>Unidentata</taxon>
        <taxon>Episquamata</taxon>
        <taxon>Toxicofera</taxon>
        <taxon>Serpentes</taxon>
        <taxon>Colubroidea</taxon>
        <taxon>Elapidae</taxon>
        <taxon>Hydrophiinae</taxon>
        <taxon>Pseudonaja</taxon>
    </lineage>
</organism>
<dbReference type="OrthoDB" id="19439at2759"/>
<dbReference type="InterPro" id="IPR007740">
    <property type="entry name" value="Ribosomal_mL49"/>
</dbReference>
<reference evidence="9" key="1">
    <citation type="submission" date="2025-08" db="UniProtKB">
        <authorList>
            <consortium name="Ensembl"/>
        </authorList>
    </citation>
    <scope>IDENTIFICATION</scope>
</reference>
<dbReference type="GeneID" id="113447427"/>
<evidence type="ECO:0000313" key="9">
    <source>
        <dbReference type="Ensembl" id="ENSPTXP00000023772.1"/>
    </source>
</evidence>
<comment type="similarity">
    <text evidence="2">Belongs to the mitochondrion-specific ribosomal protein mL49 family.</text>
</comment>
<dbReference type="PANTHER" id="PTHR13477:SF0">
    <property type="entry name" value="LARGE RIBOSOMAL SUBUNIT PROTEIN ML49"/>
    <property type="match status" value="1"/>
</dbReference>
<name>A0A670ZLT0_PSETE</name>
<dbReference type="GO" id="GO:0005762">
    <property type="term" value="C:mitochondrial large ribosomal subunit"/>
    <property type="evidence" value="ECO:0007669"/>
    <property type="project" value="Ensembl"/>
</dbReference>
<dbReference type="GO" id="GO:0006412">
    <property type="term" value="P:translation"/>
    <property type="evidence" value="ECO:0007669"/>
    <property type="project" value="InterPro"/>
</dbReference>
<evidence type="ECO:0000256" key="3">
    <source>
        <dbReference type="ARBA" id="ARBA00022980"/>
    </source>
</evidence>
<dbReference type="Gene3D" id="3.30.780.10">
    <property type="entry name" value="SUI1-like domain"/>
    <property type="match status" value="1"/>
</dbReference>
<dbReference type="OMA" id="NPPEWKY"/>
<evidence type="ECO:0000256" key="4">
    <source>
        <dbReference type="ARBA" id="ARBA00023128"/>
    </source>
</evidence>
<dbReference type="CTD" id="740"/>
<evidence type="ECO:0000256" key="5">
    <source>
        <dbReference type="ARBA" id="ARBA00023274"/>
    </source>
</evidence>
<dbReference type="Proteomes" id="UP000472273">
    <property type="component" value="Unplaced"/>
</dbReference>
<protein>
    <recommendedName>
        <fullName evidence="6">Large ribosomal subunit protein mL49</fullName>
    </recommendedName>
    <alternativeName>
        <fullName evidence="7">39S ribosomal protein L49, mitochondrial</fullName>
    </alternativeName>
</protein>
<evidence type="ECO:0000256" key="8">
    <source>
        <dbReference type="SAM" id="MobiDB-lite"/>
    </source>
</evidence>
<dbReference type="Ensembl" id="ENSPTXT00000024506.1">
    <property type="protein sequence ID" value="ENSPTXP00000023772.1"/>
    <property type="gene ID" value="ENSPTXG00000016524.1"/>
</dbReference>
<evidence type="ECO:0000256" key="1">
    <source>
        <dbReference type="ARBA" id="ARBA00004173"/>
    </source>
</evidence>
<dbReference type="GeneTree" id="ENSGT00390000017253"/>
<dbReference type="AlphaFoldDB" id="A0A670ZLT0"/>
<evidence type="ECO:0000256" key="7">
    <source>
        <dbReference type="ARBA" id="ARBA00035545"/>
    </source>
</evidence>
<feature type="region of interest" description="Disordered" evidence="8">
    <location>
        <begin position="70"/>
        <end position="92"/>
    </location>
</feature>
<evidence type="ECO:0000313" key="10">
    <source>
        <dbReference type="Proteomes" id="UP000472273"/>
    </source>
</evidence>
<dbReference type="RefSeq" id="XP_026573429.1">
    <property type="nucleotide sequence ID" value="XM_026717644.1"/>
</dbReference>
<reference evidence="9" key="2">
    <citation type="submission" date="2025-09" db="UniProtKB">
        <authorList>
            <consortium name="Ensembl"/>
        </authorList>
    </citation>
    <scope>IDENTIFICATION</scope>
</reference>
<dbReference type="KEGG" id="ptex:113447427"/>
<evidence type="ECO:0000256" key="2">
    <source>
        <dbReference type="ARBA" id="ARBA00005677"/>
    </source>
</evidence>
<dbReference type="PANTHER" id="PTHR13477">
    <property type="entry name" value="MITOCHONDRIAL 39S RIBOSOMAL PROTEIN L49"/>
    <property type="match status" value="1"/>
</dbReference>
<accession>A0A670ZLT0</accession>
<dbReference type="FunFam" id="3.30.780.10:FF:000009">
    <property type="entry name" value="39S ribosomal protein L49, mitochondrial"/>
    <property type="match status" value="1"/>
</dbReference>
<evidence type="ECO:0000256" key="6">
    <source>
        <dbReference type="ARBA" id="ARBA00035191"/>
    </source>
</evidence>
<sequence length="181" mass="20563">MAAFPSVFAALGLRKSLLVLRAAERTRRPGQAALLRHVSGKSNSADLMYPGIIESTEEYKFVERLIPPTTVPIPSKQDQYPTPSGWRPPQDPPPDLSYFVRRSRMQNVPVYKDTSHHGSRKMTIIRKIEGDIWALENDVKAFLTELSGRTPATQVNENTCSIRVKGYFEEELKTWLMDRGF</sequence>